<dbReference type="GO" id="GO:0008270">
    <property type="term" value="F:zinc ion binding"/>
    <property type="evidence" value="ECO:0007669"/>
    <property type="project" value="InterPro"/>
</dbReference>
<dbReference type="SUPFAM" id="SSF57756">
    <property type="entry name" value="Retrovirus zinc finger-like domains"/>
    <property type="match status" value="1"/>
</dbReference>
<gene>
    <name evidence="1" type="ORF">Golob_025272</name>
</gene>
<organism evidence="1 2">
    <name type="scientific">Gossypium lobatum</name>
    <dbReference type="NCBI Taxonomy" id="34289"/>
    <lineage>
        <taxon>Eukaryota</taxon>
        <taxon>Viridiplantae</taxon>
        <taxon>Streptophyta</taxon>
        <taxon>Embryophyta</taxon>
        <taxon>Tracheophyta</taxon>
        <taxon>Spermatophyta</taxon>
        <taxon>Magnoliopsida</taxon>
        <taxon>eudicotyledons</taxon>
        <taxon>Gunneridae</taxon>
        <taxon>Pentapetalae</taxon>
        <taxon>rosids</taxon>
        <taxon>malvids</taxon>
        <taxon>Malvales</taxon>
        <taxon>Malvaceae</taxon>
        <taxon>Malvoideae</taxon>
        <taxon>Gossypium</taxon>
    </lineage>
</organism>
<protein>
    <recommendedName>
        <fullName evidence="3">CCHC-type domain-containing protein</fullName>
    </recommendedName>
</protein>
<dbReference type="EMBL" id="JABEZX010351877">
    <property type="protein sequence ID" value="MBA0576858.1"/>
    <property type="molecule type" value="Genomic_DNA"/>
</dbReference>
<evidence type="ECO:0000313" key="2">
    <source>
        <dbReference type="Proteomes" id="UP000593572"/>
    </source>
</evidence>
<evidence type="ECO:0008006" key="3">
    <source>
        <dbReference type="Google" id="ProtNLM"/>
    </source>
</evidence>
<proteinExistence type="predicted"/>
<dbReference type="GO" id="GO:0003676">
    <property type="term" value="F:nucleic acid binding"/>
    <property type="evidence" value="ECO:0007669"/>
    <property type="project" value="InterPro"/>
</dbReference>
<dbReference type="Proteomes" id="UP000593572">
    <property type="component" value="Unassembled WGS sequence"/>
</dbReference>
<accession>A0A7J8NIN9</accession>
<sequence>MRRKELDESQTTTRLTKKGVEMKCSKCNKFGHNKRSCKGEVDQYL</sequence>
<feature type="non-terminal residue" evidence="1">
    <location>
        <position position="45"/>
    </location>
</feature>
<dbReference type="InterPro" id="IPR036875">
    <property type="entry name" value="Znf_CCHC_sf"/>
</dbReference>
<dbReference type="AlphaFoldDB" id="A0A7J8NIN9"/>
<evidence type="ECO:0000313" key="1">
    <source>
        <dbReference type="EMBL" id="MBA0576858.1"/>
    </source>
</evidence>
<comment type="caution">
    <text evidence="1">The sequence shown here is derived from an EMBL/GenBank/DDBJ whole genome shotgun (WGS) entry which is preliminary data.</text>
</comment>
<keyword evidence="2" id="KW-1185">Reference proteome</keyword>
<reference evidence="1 2" key="1">
    <citation type="journal article" date="2019" name="Genome Biol. Evol.">
        <title>Insights into the evolution of the New World diploid cottons (Gossypium, subgenus Houzingenia) based on genome sequencing.</title>
        <authorList>
            <person name="Grover C.E."/>
            <person name="Arick M.A. 2nd"/>
            <person name="Thrash A."/>
            <person name="Conover J.L."/>
            <person name="Sanders W.S."/>
            <person name="Peterson D.G."/>
            <person name="Frelichowski J.E."/>
            <person name="Scheffler J.A."/>
            <person name="Scheffler B.E."/>
            <person name="Wendel J.F."/>
        </authorList>
    </citation>
    <scope>NUCLEOTIDE SEQUENCE [LARGE SCALE GENOMIC DNA]</scope>
    <source>
        <strain evidence="1">157</strain>
        <tissue evidence="1">Leaf</tissue>
    </source>
</reference>
<name>A0A7J8NIN9_9ROSI</name>